<reference evidence="1 2" key="1">
    <citation type="submission" date="2015-09" db="EMBL/GenBank/DDBJ databases">
        <title>Genome sequence of the marine flavobacterium Croceitalea dokdonensis DOKDO 023 that contains proton- and sodium-pumping rhodopsins.</title>
        <authorList>
            <person name="Kwon S.-K."/>
            <person name="Lee H.K."/>
            <person name="Kwak M.-J."/>
            <person name="Kim J.F."/>
        </authorList>
    </citation>
    <scope>NUCLEOTIDE SEQUENCE [LARGE SCALE GENOMIC DNA]</scope>
    <source>
        <strain evidence="1 2">DOKDO 023</strain>
    </source>
</reference>
<dbReference type="Proteomes" id="UP000050280">
    <property type="component" value="Unassembled WGS sequence"/>
</dbReference>
<name>A0A0P7AZ03_9FLAO</name>
<proteinExistence type="predicted"/>
<sequence>MQYLNQNIEALAKKRRPSLVRKQIACGIFQETAERSFARRETKPNDRGR</sequence>
<protein>
    <submittedName>
        <fullName evidence="1">Uncharacterized protein</fullName>
    </submittedName>
</protein>
<evidence type="ECO:0000313" key="2">
    <source>
        <dbReference type="Proteomes" id="UP000050280"/>
    </source>
</evidence>
<organism evidence="1 2">
    <name type="scientific">Croceitalea dokdonensis DOKDO 023</name>
    <dbReference type="NCBI Taxonomy" id="1300341"/>
    <lineage>
        <taxon>Bacteria</taxon>
        <taxon>Pseudomonadati</taxon>
        <taxon>Bacteroidota</taxon>
        <taxon>Flavobacteriia</taxon>
        <taxon>Flavobacteriales</taxon>
        <taxon>Flavobacteriaceae</taxon>
        <taxon>Croceitalea</taxon>
    </lineage>
</organism>
<comment type="caution">
    <text evidence="1">The sequence shown here is derived from an EMBL/GenBank/DDBJ whole genome shotgun (WGS) entry which is preliminary data.</text>
</comment>
<dbReference type="STRING" id="1300341.I595_354"/>
<evidence type="ECO:0000313" key="1">
    <source>
        <dbReference type="EMBL" id="KPM33451.1"/>
    </source>
</evidence>
<accession>A0A0P7AZ03</accession>
<keyword evidence="2" id="KW-1185">Reference proteome</keyword>
<dbReference type="EMBL" id="LDJX01000001">
    <property type="protein sequence ID" value="KPM33451.1"/>
    <property type="molecule type" value="Genomic_DNA"/>
</dbReference>
<dbReference type="AlphaFoldDB" id="A0A0P7AZ03"/>
<gene>
    <name evidence="1" type="ORF">I595_354</name>
</gene>